<gene>
    <name evidence="1" type="ORF">NM688_g1521</name>
</gene>
<proteinExistence type="predicted"/>
<dbReference type="Proteomes" id="UP001148662">
    <property type="component" value="Unassembled WGS sequence"/>
</dbReference>
<protein>
    <submittedName>
        <fullName evidence="1">Uncharacterized protein</fullName>
    </submittedName>
</protein>
<dbReference type="EMBL" id="JANHOG010000165">
    <property type="protein sequence ID" value="KAJ3557349.1"/>
    <property type="molecule type" value="Genomic_DNA"/>
</dbReference>
<comment type="caution">
    <text evidence="1">The sequence shown here is derived from an EMBL/GenBank/DDBJ whole genome shotgun (WGS) entry which is preliminary data.</text>
</comment>
<evidence type="ECO:0000313" key="2">
    <source>
        <dbReference type="Proteomes" id="UP001148662"/>
    </source>
</evidence>
<sequence length="1586" mass="174960">MSQDSAMLDIHRRYQKANVKANTDDTHTCFVYHTWDQHAHDVSISCLQRVEKPSEKEQQQSSSPITTLLPSFGTHRPPLSSPQLNPTSDGLPQSAKAADSVQLCDPVTSVPGALATTITSPIPTVLDSCASPPLTMQQPAPMGQDSSQAPGYVLTDPVATSFQTDASWLPNYGFQTSSMATNTGDGYSQFSVGYPGGFNTLYPMATQGGSVFVHDPTMHWMPPYGPVSLIWSSGMDGAPLPGGSIIPSAPTPSIIASGATAVAPATSGTFDQGTGQAMQNEKSSLADEPDSDDWPDGYVKREQLLADSDGTDKFKRTNAVPVASSFVPKLNARPRGNSSLMVAPTPSVGKVWEHVGHHPHPHPPGGPLSQREERALDEQVARRPKASAHVLRTGSTVLGSIAIGKISPTLYNSRTARYQVQKSQARVGIQPSGSSKNSLAVAAQLAALNKKLDGFIIDSQVHGPSFIMMQSAAMKWPNTGRHGFITDGDHSFFQSGTLLTTVAFSPVLKQWVPVFDFSLAQCTGHAEAFADCMINGFGTTQWASLTSEAQSSQRQKYLKQAADYQKGCVVHFHRSETRVKQDPSLVPPDKRDDFQASINVFLSPDTERTEFDDAVSEFNNTFPQLRNWLRWWLQKKIAPMIFPAYRTMSSIVANALPKTSNPVETQHSLLHHATGTHREPVKGIEEISLHVEELYGQYKAIKAGHFAPSNRIEKTRSHPQPKGDYINDGRAPDTAAALQTGKRLPIGTSSKPLIPADSVVCPSGTFDLLKRESIRHLHSYLQYHNSCFVDCGLELLFRAYVLWPLDLRREVFAMSFSQGSVLQRLLQRFHERFNWIVQPYAENKTQPELSKKSKLFPTMQLDDNPTKGTQLLNATQATARHAVYVTWKLYPVDSYGDIVHWLEKLFAEESGVADVLSIFGFEHHVVRQCIHGHCTIVEQSTPVSLLTLTQADVQQTLHAIGEPKQLDLGAYLSYFTPRFSDSKDCIGQHRGANLLTLPPKPCHNAECSSASSVKHICTSWPQTLLIIPESRSDSEEAFERRELPLVKLPLEFEIQSIGSTTRSSKTISSEAGSSLDPVKVPNINADPVRYRLIGRILYNASEVQSHYTAELVISDEAYKYNNLEDNGMLSEIGAAGDIASIPDRHVSLVAYHRISKSKMTYRAASDLAPELSSNKVTSGALKKGGKCRSQAKKKKSDPTMVHTPCTPPLKAPLSDTQSSDSVILCAGCGETTEDDGIELIKCDICQKWSHVPCIAEQFGLSKSYHESSWFCADCSSVPLWTDTLIGQSIYYCTHPKSKRMYAARITQRDGAYAIVEWYRENAYVTQQEILKSTRIPIHRCALAAIRLQRKHRHTSDDKVQLGKLKWPLRLHEDAIDRGYLNSAITNALQDSLNSVVQILTGNRPHAIMDRYRRDVGSKVERPETASTWHARYAVPILHGDASLIHPLLTDLQHRLTVMHTAEEWHPSVNNMLISNLVFGPGLMLFHLVILRIYLGRQAEDDDEIYCLVVNAVDEADRLKANIKTDKSPSHSKTSQSESPHSPIEFDLSSLGSFSLGDSDDSSMHGEPFATTRIIRRLTLPEQALAA</sequence>
<accession>A0ACC1TB38</accession>
<reference evidence="1" key="1">
    <citation type="submission" date="2022-07" db="EMBL/GenBank/DDBJ databases">
        <title>Genome Sequence of Phlebia brevispora.</title>
        <authorList>
            <person name="Buettner E."/>
        </authorList>
    </citation>
    <scope>NUCLEOTIDE SEQUENCE</scope>
    <source>
        <strain evidence="1">MPL23</strain>
    </source>
</reference>
<evidence type="ECO:0000313" key="1">
    <source>
        <dbReference type="EMBL" id="KAJ3557349.1"/>
    </source>
</evidence>
<keyword evidence="2" id="KW-1185">Reference proteome</keyword>
<name>A0ACC1TB38_9APHY</name>
<organism evidence="1 2">
    <name type="scientific">Phlebia brevispora</name>
    <dbReference type="NCBI Taxonomy" id="194682"/>
    <lineage>
        <taxon>Eukaryota</taxon>
        <taxon>Fungi</taxon>
        <taxon>Dikarya</taxon>
        <taxon>Basidiomycota</taxon>
        <taxon>Agaricomycotina</taxon>
        <taxon>Agaricomycetes</taxon>
        <taxon>Polyporales</taxon>
        <taxon>Meruliaceae</taxon>
        <taxon>Phlebia</taxon>
    </lineage>
</organism>